<proteinExistence type="predicted"/>
<accession>A0A4Z2JHV5</accession>
<dbReference type="AlphaFoldDB" id="A0A4Z2JHV5"/>
<evidence type="ECO:0000256" key="1">
    <source>
        <dbReference type="SAM" id="MobiDB-lite"/>
    </source>
</evidence>
<keyword evidence="3" id="KW-1185">Reference proteome</keyword>
<feature type="region of interest" description="Disordered" evidence="1">
    <location>
        <begin position="141"/>
        <end position="166"/>
    </location>
</feature>
<name>A0A4Z2JHV5_9TELE</name>
<comment type="caution">
    <text evidence="2">The sequence shown here is derived from an EMBL/GenBank/DDBJ whole genome shotgun (WGS) entry which is preliminary data.</text>
</comment>
<gene>
    <name evidence="2" type="ORF">EYF80_000612</name>
</gene>
<dbReference type="OrthoDB" id="10612154at2759"/>
<dbReference type="EMBL" id="SRLO01000002">
    <property type="protein sequence ID" value="TNN89324.1"/>
    <property type="molecule type" value="Genomic_DNA"/>
</dbReference>
<reference evidence="2 3" key="1">
    <citation type="submission" date="2019-03" db="EMBL/GenBank/DDBJ databases">
        <title>First draft genome of Liparis tanakae, snailfish: a comprehensive survey of snailfish specific genes.</title>
        <authorList>
            <person name="Kim W."/>
            <person name="Song I."/>
            <person name="Jeong J.-H."/>
            <person name="Kim D."/>
            <person name="Kim S."/>
            <person name="Ryu S."/>
            <person name="Song J.Y."/>
            <person name="Lee S.K."/>
        </authorList>
    </citation>
    <scope>NUCLEOTIDE SEQUENCE [LARGE SCALE GENOMIC DNA]</scope>
    <source>
        <tissue evidence="2">Muscle</tissue>
    </source>
</reference>
<protein>
    <submittedName>
        <fullName evidence="2">Uncharacterized protein</fullName>
    </submittedName>
</protein>
<sequence>MTDASLRNSILSRRLADSLTVFTATCVSGSPLMMSLAIPSYTMPKEPWPSSLSTVILSRGTSHSSGTYTTQNKGTRRRLRWGNHSQIIASCLQGQERSIGASGNAVLTVIGADVLRVRRGDERSGVAVVEPKARLGAAVRKKEGKVAWATPTERRRRDGLNRQNNR</sequence>
<evidence type="ECO:0000313" key="2">
    <source>
        <dbReference type="EMBL" id="TNN89324.1"/>
    </source>
</evidence>
<evidence type="ECO:0000313" key="3">
    <source>
        <dbReference type="Proteomes" id="UP000314294"/>
    </source>
</evidence>
<dbReference type="Proteomes" id="UP000314294">
    <property type="component" value="Unassembled WGS sequence"/>
</dbReference>
<organism evidence="2 3">
    <name type="scientific">Liparis tanakae</name>
    <name type="common">Tanaka's snailfish</name>
    <dbReference type="NCBI Taxonomy" id="230148"/>
    <lineage>
        <taxon>Eukaryota</taxon>
        <taxon>Metazoa</taxon>
        <taxon>Chordata</taxon>
        <taxon>Craniata</taxon>
        <taxon>Vertebrata</taxon>
        <taxon>Euteleostomi</taxon>
        <taxon>Actinopterygii</taxon>
        <taxon>Neopterygii</taxon>
        <taxon>Teleostei</taxon>
        <taxon>Neoteleostei</taxon>
        <taxon>Acanthomorphata</taxon>
        <taxon>Eupercaria</taxon>
        <taxon>Perciformes</taxon>
        <taxon>Cottioidei</taxon>
        <taxon>Cottales</taxon>
        <taxon>Liparidae</taxon>
        <taxon>Liparis</taxon>
    </lineage>
</organism>